<organism evidence="1 2">
    <name type="scientific">Methanosarcina mazei</name>
    <name type="common">Methanosarcina frisia</name>
    <dbReference type="NCBI Taxonomy" id="2209"/>
    <lineage>
        <taxon>Archaea</taxon>
        <taxon>Methanobacteriati</taxon>
        <taxon>Methanobacteriota</taxon>
        <taxon>Stenosarchaea group</taxon>
        <taxon>Methanomicrobia</taxon>
        <taxon>Methanosarcinales</taxon>
        <taxon>Methanosarcinaceae</taxon>
        <taxon>Methanosarcina</taxon>
    </lineage>
</organism>
<dbReference type="Proteomes" id="UP000034657">
    <property type="component" value="Unassembled WGS sequence"/>
</dbReference>
<comment type="caution">
    <text evidence="1">The sequence shown here is derived from an EMBL/GenBank/DDBJ whole genome shotgun (WGS) entry which is preliminary data.</text>
</comment>
<dbReference type="AlphaFoldDB" id="A0A0F8JSN5"/>
<accession>A0A0F8JSN5</accession>
<sequence length="126" mass="14570">MKFIPPVKNTTKYPSAMLEINQNNSPWINLGLLTNVKIVEIKESKDISPDNGKLIKIRLHTTIEGEFIHNEKTINDIKTGLYDVKLTHKTESKSYTTTINDIKFDESFVHNLPYIKLESIIESFEY</sequence>
<dbReference type="RefSeq" id="WP_048041636.1">
    <property type="nucleotide sequence ID" value="NZ_JJPT01000025.1"/>
</dbReference>
<evidence type="ECO:0000313" key="1">
    <source>
        <dbReference type="EMBL" id="KKG94564.1"/>
    </source>
</evidence>
<protein>
    <submittedName>
        <fullName evidence="1">Uncharacterized protein</fullName>
    </submittedName>
</protein>
<proteinExistence type="predicted"/>
<name>A0A0F8JSN5_METMZ</name>
<evidence type="ECO:0000313" key="2">
    <source>
        <dbReference type="Proteomes" id="UP000034657"/>
    </source>
</evidence>
<dbReference type="PATRIC" id="fig|2209.75.peg.3083"/>
<reference evidence="1 2" key="1">
    <citation type="journal article" date="2015" name="ISME J.">
        <title>Genomic and phenotypic differentiation among Methanosarcina mazei populations from Columbia River sediment.</title>
        <authorList>
            <person name="Youngblut N.D."/>
            <person name="Wirth J.S."/>
            <person name="Henriksen J.R."/>
            <person name="Smith M."/>
            <person name="Simon H."/>
            <person name="Metcalf W.W."/>
            <person name="Whitaker R.J."/>
        </authorList>
    </citation>
    <scope>NUCLEOTIDE SEQUENCE [LARGE SCALE GENOMIC DNA]</scope>
    <source>
        <strain evidence="1 2">3.H.M.1A.1</strain>
    </source>
</reference>
<gene>
    <name evidence="1" type="ORF">DU69_13860</name>
</gene>
<dbReference type="EMBL" id="JJPT01000025">
    <property type="protein sequence ID" value="KKG94564.1"/>
    <property type="molecule type" value="Genomic_DNA"/>
</dbReference>